<dbReference type="EMBL" id="GGEC01073021">
    <property type="protein sequence ID" value="MBX53505.1"/>
    <property type="molecule type" value="Transcribed_RNA"/>
</dbReference>
<proteinExistence type="predicted"/>
<sequence>MLRVFLSIWASVFLLNNSKYDFNITEKCHNLLATCDTEATI</sequence>
<feature type="chain" id="PRO_5015169779" evidence="1">
    <location>
        <begin position="19"/>
        <end position="41"/>
    </location>
</feature>
<accession>A0A2P2PFJ5</accession>
<protein>
    <submittedName>
        <fullName evidence="2">Uncharacterized protein</fullName>
    </submittedName>
</protein>
<keyword evidence="1" id="KW-0732">Signal</keyword>
<reference evidence="2" key="1">
    <citation type="submission" date="2018-02" db="EMBL/GenBank/DDBJ databases">
        <title>Rhizophora mucronata_Transcriptome.</title>
        <authorList>
            <person name="Meera S.P."/>
            <person name="Sreeshan A."/>
            <person name="Augustine A."/>
        </authorList>
    </citation>
    <scope>NUCLEOTIDE SEQUENCE</scope>
    <source>
        <tissue evidence="2">Leaf</tissue>
    </source>
</reference>
<feature type="signal peptide" evidence="1">
    <location>
        <begin position="1"/>
        <end position="18"/>
    </location>
</feature>
<name>A0A2P2PFJ5_RHIMU</name>
<evidence type="ECO:0000256" key="1">
    <source>
        <dbReference type="SAM" id="SignalP"/>
    </source>
</evidence>
<dbReference type="AlphaFoldDB" id="A0A2P2PFJ5"/>
<evidence type="ECO:0000313" key="2">
    <source>
        <dbReference type="EMBL" id="MBX53505.1"/>
    </source>
</evidence>
<organism evidence="2">
    <name type="scientific">Rhizophora mucronata</name>
    <name type="common">Asiatic mangrove</name>
    <dbReference type="NCBI Taxonomy" id="61149"/>
    <lineage>
        <taxon>Eukaryota</taxon>
        <taxon>Viridiplantae</taxon>
        <taxon>Streptophyta</taxon>
        <taxon>Embryophyta</taxon>
        <taxon>Tracheophyta</taxon>
        <taxon>Spermatophyta</taxon>
        <taxon>Magnoliopsida</taxon>
        <taxon>eudicotyledons</taxon>
        <taxon>Gunneridae</taxon>
        <taxon>Pentapetalae</taxon>
        <taxon>rosids</taxon>
        <taxon>fabids</taxon>
        <taxon>Malpighiales</taxon>
        <taxon>Rhizophoraceae</taxon>
        <taxon>Rhizophora</taxon>
    </lineage>
</organism>